<evidence type="ECO:0000256" key="4">
    <source>
        <dbReference type="ARBA" id="ARBA00023172"/>
    </source>
</evidence>
<evidence type="ECO:0000313" key="8">
    <source>
        <dbReference type="Proteomes" id="UP000478740"/>
    </source>
</evidence>
<dbReference type="GO" id="GO:0004803">
    <property type="term" value="F:transposase activity"/>
    <property type="evidence" value="ECO:0007669"/>
    <property type="project" value="InterPro"/>
</dbReference>
<dbReference type="InterPro" id="IPR047653">
    <property type="entry name" value="Tn3-like_transpos"/>
</dbReference>
<evidence type="ECO:0000256" key="1">
    <source>
        <dbReference type="ARBA" id="ARBA00009402"/>
    </source>
</evidence>
<sequence length="991" mass="111088">MARRTLLKPHDRQELFGIPTDEDSLIRHYSLSSADRLEIEVRRREHNRLGFALQLCLMRYPGRALIANEALPMPMLNHVAEQVGADPASFELYARREETRMNHAARLLGYLEMRSPTGEDRRAALLAAIDTASTTDKGAMIANAIIATYRERRVLLPAVTMIERMGLAARAIARRRAEAALISDLDPDKLEALDALLAVDPAIGQTRFHWLRSAPDAPGAGNLVGLTERIMFLRSLEIDPRLQARIPSGRWDQMVREGDAAPAWLTGEFGASRRRATIVVQIIKLGQKLTDDAMTMFIKLMGRLFSQANNRKKQRHMSARMETSKALRLFLDTIVALQAANDADEDAIETVNRQVGWHRLLQIKPGLEAMVESANASPLVLAAEQHGNIRKFAGAFLQAFTFRSRRRHDPLLAAVATLKMLYAEGRRILPDRVPVGHLGANERKLVFEDSKPDRRLYEIATFAHLRDRLHSRDVWVEGSRSFRPIDEDLMPKPTFVALKDKDQLGLGVQTDCAAWLADVREMMDVNLKRLAWRARFGKLDGVRMENGTLIVTPLTGDVPAAAEVINTEITQMYPLVEVPDLLREVHEWTGFADQFTHVRTGDAPQNIAAMLAGVLADGTNLGPKRMAGASKGISAHQIGWMRSFHARSETYRAAQACVTDAHTRHPHSQIWGDGTTASSDGQFFRASDRAARRSDINLHYGSEPGSKFYSGLSDQYGYYSILPISPTESEAVYVLDGLFDHDTVLEIEELFTDTGGASDHVFALFCLIGKRFAPRLRNIKDRKLHTFEKADSYPALANHIGVPINTALIMEHWDELLRLAASITTRTVAPSAILKKFSASSKSSDLAKALRELGRIERTLFMIEWYSSPALRRRCQAGLNKGEAAHKLKRAVFFHERGEIRDRSFDSQAFRASGLNLVVSAIVHWNTVYLSRATAHLRQQGRIIPDELLKHVSPLSWEHINLTGIYSWDTEQQMSEGFRPLRLPGKILRAA</sequence>
<reference evidence="7 8" key="1">
    <citation type="submission" date="2019-11" db="EMBL/GenBank/DDBJ databases">
        <authorList>
            <person name="Dong K."/>
        </authorList>
    </citation>
    <scope>NUCLEOTIDE SEQUENCE [LARGE SCALE GENOMIC DNA]</scope>
    <source>
        <strain evidence="7 8">DK608</strain>
    </source>
</reference>
<dbReference type="Pfam" id="PF01526">
    <property type="entry name" value="DDE_Tnp_Tn3"/>
    <property type="match status" value="1"/>
</dbReference>
<feature type="domain" description="Tn3 transposase DDE" evidence="5">
    <location>
        <begin position="580"/>
        <end position="966"/>
    </location>
</feature>
<evidence type="ECO:0000313" key="7">
    <source>
        <dbReference type="EMBL" id="MTH65936.1"/>
    </source>
</evidence>
<keyword evidence="8" id="KW-1185">Reference proteome</keyword>
<name>A0A6L6IZH7_9RHOB</name>
<evidence type="ECO:0000259" key="6">
    <source>
        <dbReference type="Pfam" id="PF13700"/>
    </source>
</evidence>
<keyword evidence="2" id="KW-0815">Transposition</keyword>
<protein>
    <submittedName>
        <fullName evidence="7">Tn3 family transposase</fullName>
    </submittedName>
</protein>
<comment type="similarity">
    <text evidence="1">Belongs to the transposase 7 family.</text>
</comment>
<dbReference type="GO" id="GO:0003677">
    <property type="term" value="F:DNA binding"/>
    <property type="evidence" value="ECO:0007669"/>
    <property type="project" value="UniProtKB-KW"/>
</dbReference>
<comment type="caution">
    <text evidence="7">The sequence shown here is derived from an EMBL/GenBank/DDBJ whole genome shotgun (WGS) entry which is preliminary data.</text>
</comment>
<organism evidence="7 8">
    <name type="scientific">Paracoccus shanxieyensis</name>
    <dbReference type="NCBI Taxonomy" id="2675752"/>
    <lineage>
        <taxon>Bacteria</taxon>
        <taxon>Pseudomonadati</taxon>
        <taxon>Pseudomonadota</taxon>
        <taxon>Alphaproteobacteria</taxon>
        <taxon>Rhodobacterales</taxon>
        <taxon>Paracoccaceae</taxon>
        <taxon>Paracoccus</taxon>
    </lineage>
</organism>
<dbReference type="NCBIfam" id="NF033527">
    <property type="entry name" value="transpos_Tn3"/>
    <property type="match status" value="1"/>
</dbReference>
<dbReference type="InterPro" id="IPR002513">
    <property type="entry name" value="Tn3_Tnp_DDE_dom"/>
</dbReference>
<dbReference type="Pfam" id="PF13700">
    <property type="entry name" value="DUF4158"/>
    <property type="match status" value="1"/>
</dbReference>
<feature type="domain" description="DUF4158" evidence="6">
    <location>
        <begin position="6"/>
        <end position="166"/>
    </location>
</feature>
<accession>A0A6L6IZH7</accession>
<dbReference type="AlphaFoldDB" id="A0A6L6IZH7"/>
<evidence type="ECO:0000259" key="5">
    <source>
        <dbReference type="Pfam" id="PF01526"/>
    </source>
</evidence>
<proteinExistence type="inferred from homology"/>
<dbReference type="EMBL" id="WMII01000019">
    <property type="protein sequence ID" value="MTH65936.1"/>
    <property type="molecule type" value="Genomic_DNA"/>
</dbReference>
<dbReference type="RefSeq" id="WP_131390057.1">
    <property type="nucleotide sequence ID" value="NZ_WMIH01000021.1"/>
</dbReference>
<dbReference type="InterPro" id="IPR025296">
    <property type="entry name" value="DUF4158"/>
</dbReference>
<keyword evidence="3" id="KW-0238">DNA-binding</keyword>
<evidence type="ECO:0000256" key="2">
    <source>
        <dbReference type="ARBA" id="ARBA00022578"/>
    </source>
</evidence>
<keyword evidence="4" id="KW-0233">DNA recombination</keyword>
<gene>
    <name evidence="7" type="ORF">GL284_16835</name>
</gene>
<dbReference type="Proteomes" id="UP000478740">
    <property type="component" value="Unassembled WGS sequence"/>
</dbReference>
<dbReference type="GO" id="GO:0006313">
    <property type="term" value="P:DNA transposition"/>
    <property type="evidence" value="ECO:0007669"/>
    <property type="project" value="InterPro"/>
</dbReference>
<evidence type="ECO:0000256" key="3">
    <source>
        <dbReference type="ARBA" id="ARBA00023125"/>
    </source>
</evidence>